<comment type="caution">
    <text evidence="2">The sequence shown here is derived from an EMBL/GenBank/DDBJ whole genome shotgun (WGS) entry which is preliminary data.</text>
</comment>
<protein>
    <submittedName>
        <fullName evidence="2">Uncharacterized protein</fullName>
    </submittedName>
</protein>
<dbReference type="InterPro" id="IPR044792">
    <property type="entry name" value="TAR1"/>
</dbReference>
<feature type="region of interest" description="Disordered" evidence="1">
    <location>
        <begin position="71"/>
        <end position="104"/>
    </location>
</feature>
<reference evidence="3" key="2">
    <citation type="journal article" date="2017" name="J. Anim. Genet.">
        <title>Multiple reference genome sequences of hot pepper reveal the massive evolution of plant disease resistance genes by retroduplication.</title>
        <authorList>
            <person name="Kim S."/>
            <person name="Park J."/>
            <person name="Yeom S.-I."/>
            <person name="Kim Y.-M."/>
            <person name="Seo E."/>
            <person name="Kim K.-T."/>
            <person name="Kim M.-S."/>
            <person name="Lee J.M."/>
            <person name="Cheong K."/>
            <person name="Shin H.-S."/>
            <person name="Kim S.-B."/>
            <person name="Han K."/>
            <person name="Lee J."/>
            <person name="Park M."/>
            <person name="Lee H.-A."/>
            <person name="Lee H.-Y."/>
            <person name="Lee Y."/>
            <person name="Oh S."/>
            <person name="Lee J.H."/>
            <person name="Choi E."/>
            <person name="Choi E."/>
            <person name="Lee S.E."/>
            <person name="Jeon J."/>
            <person name="Kim H."/>
            <person name="Choi G."/>
            <person name="Song H."/>
            <person name="Lee J."/>
            <person name="Lee S.-C."/>
            <person name="Kwon J.-K."/>
            <person name="Lee H.-Y."/>
            <person name="Koo N."/>
            <person name="Hong Y."/>
            <person name="Kim R.W."/>
            <person name="Kang W.-H."/>
            <person name="Huh J.H."/>
            <person name="Kang B.-C."/>
            <person name="Yang T.-J."/>
            <person name="Lee Y.-H."/>
            <person name="Bennetzen J.L."/>
            <person name="Choi D."/>
        </authorList>
    </citation>
    <scope>NUCLEOTIDE SEQUENCE [LARGE SCALE GENOMIC DNA]</scope>
    <source>
        <strain evidence="3">cv. PBC81</strain>
    </source>
</reference>
<organism evidence="2 3">
    <name type="scientific">Capsicum baccatum</name>
    <name type="common">Peruvian pepper</name>
    <dbReference type="NCBI Taxonomy" id="33114"/>
    <lineage>
        <taxon>Eukaryota</taxon>
        <taxon>Viridiplantae</taxon>
        <taxon>Streptophyta</taxon>
        <taxon>Embryophyta</taxon>
        <taxon>Tracheophyta</taxon>
        <taxon>Spermatophyta</taxon>
        <taxon>Magnoliopsida</taxon>
        <taxon>eudicotyledons</taxon>
        <taxon>Gunneridae</taxon>
        <taxon>Pentapetalae</taxon>
        <taxon>asterids</taxon>
        <taxon>lamiids</taxon>
        <taxon>Solanales</taxon>
        <taxon>Solanaceae</taxon>
        <taxon>Solanoideae</taxon>
        <taxon>Capsiceae</taxon>
        <taxon>Capsicum</taxon>
    </lineage>
</organism>
<gene>
    <name evidence="2" type="ORF">CQW23_29783</name>
</gene>
<sequence length="155" mass="17493">MSDSLVRVSRRVEWGAYKLASRERRCRSMLEARAAFHNRGDGISRAYRELRLWPPPQSMLTEFTDRFGLIRKQPDSSTTPRGAIGSGMTELSPSLVPPSRGLRPGPQLRMLLQTTIWTTEPPDSKAGLFPIRSTLIRESLKVSFPLIIDMLKLNG</sequence>
<evidence type="ECO:0000313" key="3">
    <source>
        <dbReference type="Proteomes" id="UP000224567"/>
    </source>
</evidence>
<dbReference type="Proteomes" id="UP000224567">
    <property type="component" value="Unassembled WGS sequence"/>
</dbReference>
<dbReference type="PANTHER" id="PTHR47188">
    <property type="entry name" value="PROTEIN TAR1"/>
    <property type="match status" value="1"/>
</dbReference>
<dbReference type="GO" id="GO:0043457">
    <property type="term" value="P:regulation of cellular respiration"/>
    <property type="evidence" value="ECO:0007669"/>
    <property type="project" value="InterPro"/>
</dbReference>
<dbReference type="EMBL" id="MLFT02000031">
    <property type="protein sequence ID" value="PHT30603.1"/>
    <property type="molecule type" value="Genomic_DNA"/>
</dbReference>
<proteinExistence type="predicted"/>
<dbReference type="AlphaFoldDB" id="A0A2G2VC95"/>
<accession>A0A2G2VC95</accession>
<evidence type="ECO:0000313" key="2">
    <source>
        <dbReference type="EMBL" id="PHT30603.1"/>
    </source>
</evidence>
<evidence type="ECO:0000256" key="1">
    <source>
        <dbReference type="SAM" id="MobiDB-lite"/>
    </source>
</evidence>
<dbReference type="OrthoDB" id="1749701at2759"/>
<reference evidence="2 3" key="1">
    <citation type="journal article" date="2017" name="Genome Biol.">
        <title>New reference genome sequences of hot pepper reveal the massive evolution of plant disease-resistance genes by retroduplication.</title>
        <authorList>
            <person name="Kim S."/>
            <person name="Park J."/>
            <person name="Yeom S.I."/>
            <person name="Kim Y.M."/>
            <person name="Seo E."/>
            <person name="Kim K.T."/>
            <person name="Kim M.S."/>
            <person name="Lee J.M."/>
            <person name="Cheong K."/>
            <person name="Shin H.S."/>
            <person name="Kim S.B."/>
            <person name="Han K."/>
            <person name="Lee J."/>
            <person name="Park M."/>
            <person name="Lee H.A."/>
            <person name="Lee H.Y."/>
            <person name="Lee Y."/>
            <person name="Oh S."/>
            <person name="Lee J.H."/>
            <person name="Choi E."/>
            <person name="Choi E."/>
            <person name="Lee S.E."/>
            <person name="Jeon J."/>
            <person name="Kim H."/>
            <person name="Choi G."/>
            <person name="Song H."/>
            <person name="Lee J."/>
            <person name="Lee S.C."/>
            <person name="Kwon J.K."/>
            <person name="Lee H.Y."/>
            <person name="Koo N."/>
            <person name="Hong Y."/>
            <person name="Kim R.W."/>
            <person name="Kang W.H."/>
            <person name="Huh J.H."/>
            <person name="Kang B.C."/>
            <person name="Yang T.J."/>
            <person name="Lee Y.H."/>
            <person name="Bennetzen J.L."/>
            <person name="Choi D."/>
        </authorList>
    </citation>
    <scope>NUCLEOTIDE SEQUENCE [LARGE SCALE GENOMIC DNA]</scope>
    <source>
        <strain evidence="3">cv. PBC81</strain>
    </source>
</reference>
<dbReference type="PANTHER" id="PTHR47188:SF1">
    <property type="entry name" value="PROTEIN TAR1"/>
    <property type="match status" value="1"/>
</dbReference>
<name>A0A2G2VC95_CAPBA</name>
<keyword evidence="3" id="KW-1185">Reference proteome</keyword>